<reference evidence="2" key="1">
    <citation type="submission" date="2017-04" db="EMBL/GenBank/DDBJ databases">
        <title>Function of individual gut microbiota members based on whole genome sequencing of pure cultures obtained from chicken caecum.</title>
        <authorList>
            <person name="Medvecky M."/>
            <person name="Cejkova D."/>
            <person name="Polansky O."/>
            <person name="Karasova D."/>
            <person name="Kubasova T."/>
            <person name="Cizek A."/>
            <person name="Rychlik I."/>
        </authorList>
    </citation>
    <scope>NUCLEOTIDE SEQUENCE [LARGE SCALE GENOMIC DNA]</scope>
    <source>
        <strain evidence="2">An178</strain>
    </source>
</reference>
<dbReference type="PANTHER" id="PTHR34071:SF2">
    <property type="entry name" value="FLAVIN-NUCLEOTIDE-BINDING PROTEIN"/>
    <property type="match status" value="1"/>
</dbReference>
<comment type="caution">
    <text evidence="1">The sequence shown here is derived from an EMBL/GenBank/DDBJ whole genome shotgun (WGS) entry which is preliminary data.</text>
</comment>
<gene>
    <name evidence="1" type="ORF">B5F14_10095</name>
</gene>
<dbReference type="RefSeq" id="WP_087159227.1">
    <property type="nucleotide sequence ID" value="NZ_NFKM01000035.1"/>
</dbReference>
<evidence type="ECO:0000313" key="1">
    <source>
        <dbReference type="EMBL" id="OUP55622.1"/>
    </source>
</evidence>
<proteinExistence type="predicted"/>
<dbReference type="Gene3D" id="2.30.110.10">
    <property type="entry name" value="Electron Transport, Fmn-binding Protein, Chain A"/>
    <property type="match status" value="1"/>
</dbReference>
<organism evidence="1 2">
    <name type="scientific">Faecalitalea cylindroides</name>
    <dbReference type="NCBI Taxonomy" id="39483"/>
    <lineage>
        <taxon>Bacteria</taxon>
        <taxon>Bacillati</taxon>
        <taxon>Bacillota</taxon>
        <taxon>Erysipelotrichia</taxon>
        <taxon>Erysipelotrichales</taxon>
        <taxon>Erysipelotrichaceae</taxon>
        <taxon>Faecalitalea</taxon>
    </lineage>
</organism>
<name>A0A1Y4LN77_9FIRM</name>
<dbReference type="AlphaFoldDB" id="A0A1Y4LN77"/>
<evidence type="ECO:0000313" key="2">
    <source>
        <dbReference type="Proteomes" id="UP000195447"/>
    </source>
</evidence>
<dbReference type="SUPFAM" id="SSF50475">
    <property type="entry name" value="FMN-binding split barrel"/>
    <property type="match status" value="1"/>
</dbReference>
<dbReference type="InterPro" id="IPR012349">
    <property type="entry name" value="Split_barrel_FMN-bd"/>
</dbReference>
<dbReference type="Proteomes" id="UP000195447">
    <property type="component" value="Unassembled WGS sequence"/>
</dbReference>
<sequence>MRRFKQELPYDECLHILQKNHSGTLALCDKESYPYALPLSYVYDENCIYFHSAKEGHKIDILHKNPKVSFCIIDQDEIQPLEYTTYFKSVIVFGNIEILEDNESKIEPLKKLGSKYAPNNTKEALDKEIQVGINNLVILKLNIDKISGKQAIELMKE</sequence>
<dbReference type="PANTHER" id="PTHR34071">
    <property type="entry name" value="5-NITROIMIDAZOLE ANTIBIOTICS RESISTANCE PROTEIN, NIMA-FAMILY-RELATED PROTEIN-RELATED"/>
    <property type="match status" value="1"/>
</dbReference>
<dbReference type="Pfam" id="PF12900">
    <property type="entry name" value="Pyridox_ox_2"/>
    <property type="match status" value="1"/>
</dbReference>
<keyword evidence="2" id="KW-1185">Reference proteome</keyword>
<dbReference type="InterPro" id="IPR024747">
    <property type="entry name" value="Pyridox_Oxase-rel"/>
</dbReference>
<accession>A0A1Y4LN77</accession>
<dbReference type="EMBL" id="NFKM01000035">
    <property type="protein sequence ID" value="OUP55622.1"/>
    <property type="molecule type" value="Genomic_DNA"/>
</dbReference>
<evidence type="ECO:0008006" key="3">
    <source>
        <dbReference type="Google" id="ProtNLM"/>
    </source>
</evidence>
<protein>
    <recommendedName>
        <fullName evidence="3">5-nitroimidazole antibiotic resistance protein</fullName>
    </recommendedName>
</protein>